<dbReference type="Gene3D" id="1.10.287.130">
    <property type="match status" value="1"/>
</dbReference>
<dbReference type="Pfam" id="PF00512">
    <property type="entry name" value="HisKA"/>
    <property type="match status" value="1"/>
</dbReference>
<evidence type="ECO:0000256" key="15">
    <source>
        <dbReference type="SAM" id="Phobius"/>
    </source>
</evidence>
<name>A0A9D1R8Y5_9FIRM</name>
<dbReference type="GO" id="GO:0005886">
    <property type="term" value="C:plasma membrane"/>
    <property type="evidence" value="ECO:0007669"/>
    <property type="project" value="UniProtKB-SubCell"/>
</dbReference>
<keyword evidence="7 15" id="KW-0812">Transmembrane</keyword>
<evidence type="ECO:0000256" key="14">
    <source>
        <dbReference type="SAM" id="Coils"/>
    </source>
</evidence>
<evidence type="ECO:0000256" key="5">
    <source>
        <dbReference type="ARBA" id="ARBA00022553"/>
    </source>
</evidence>
<comment type="catalytic activity">
    <reaction evidence="1">
        <text>ATP + protein L-histidine = ADP + protein N-phospho-L-histidine.</text>
        <dbReference type="EC" id="2.7.13.3"/>
    </reaction>
</comment>
<feature type="transmembrane region" description="Helical" evidence="15">
    <location>
        <begin position="401"/>
        <end position="423"/>
    </location>
</feature>
<keyword evidence="12" id="KW-0902">Two-component regulatory system</keyword>
<dbReference type="Proteomes" id="UP000824263">
    <property type="component" value="Unassembled WGS sequence"/>
</dbReference>
<keyword evidence="14" id="KW-0175">Coiled coil</keyword>
<evidence type="ECO:0000259" key="16">
    <source>
        <dbReference type="PROSITE" id="PS50109"/>
    </source>
</evidence>
<evidence type="ECO:0000256" key="3">
    <source>
        <dbReference type="ARBA" id="ARBA00012438"/>
    </source>
</evidence>
<keyword evidence="5" id="KW-0597">Phosphoprotein</keyword>
<feature type="transmembrane region" description="Helical" evidence="15">
    <location>
        <begin position="488"/>
        <end position="510"/>
    </location>
</feature>
<reference evidence="17" key="1">
    <citation type="journal article" date="2021" name="PeerJ">
        <title>Extensive microbial diversity within the chicken gut microbiome revealed by metagenomics and culture.</title>
        <authorList>
            <person name="Gilroy R."/>
            <person name="Ravi A."/>
            <person name="Getino M."/>
            <person name="Pursley I."/>
            <person name="Horton D.L."/>
            <person name="Alikhan N.F."/>
            <person name="Baker D."/>
            <person name="Gharbi K."/>
            <person name="Hall N."/>
            <person name="Watson M."/>
            <person name="Adriaenssens E.M."/>
            <person name="Foster-Nyarko E."/>
            <person name="Jarju S."/>
            <person name="Secka A."/>
            <person name="Antonio M."/>
            <person name="Oren A."/>
            <person name="Chaudhuri R.R."/>
            <person name="La Ragione R."/>
            <person name="Hildebrand F."/>
            <person name="Pallen M.J."/>
        </authorList>
    </citation>
    <scope>NUCLEOTIDE SEQUENCE</scope>
    <source>
        <strain evidence="17">ChiSxjej1B13-11762</strain>
    </source>
</reference>
<dbReference type="PANTHER" id="PTHR45528:SF1">
    <property type="entry name" value="SENSOR HISTIDINE KINASE CPXA"/>
    <property type="match status" value="1"/>
</dbReference>
<sequence>MKQHWYKTNLTKMVLVILEHILVIALVLSFLWLVSYPALREEVFEGDAARKYEDSAGFAVQMESRSEQVLNGISASNFFETNGKLDEEKIIDIDGWFADGEALGENASGLAYRLGDLIEWSGNMIAYDANSVEYGSEDSIIVCERPSADEDGKIYQYYKYSDFEALIQSGELQFADTMDGNTQEGLLQSLQDGYRYQGTESYDDEGEELSKEILDAQGETMFVDYWNYDGFRVEESFAPIGRDSVLDVVNQDSRWNGRLEQAYEEVRACVEMIGIQYSEYDSWASDLQEGDTNYAYIYADMAEKRVYTNREEYQDFADLDANLEHLKETGKYVIVRPTLADFDSNIKETDASAWRDMAKYTGTNEDDFVFAAAVDTAYPIQDSFYAENRLYEQYGSSAREVAFLGLAAGILAVVGIIWLTFVAGRRAKDEELHLCWFDRWKTEIAGIVIVLLWCIPLLFVNEGSLWIGNSYSTGYTSVTYSGERILPAMVLSAVAAAVSCGIFLIGYLSLVRRIKARNLWNNSILRGCVTFVRKIFTNLHCVWRGILLLGGFVVIHWITILCWPSGFWAMCMLLAEGAALVYLVHEAIGREKIKTGITKIARGQVDYKISVEHLRGEQKVIGEQINSIGEGLDAAMEERMKSERLKTDLITNVSHDIKTPLTSIINYVDLLKKENFEDPKIQRYLEILENKAQRLKTLTEDVVEASKVSSGNISLEYMNINFIEMIQQTSGEFAEKFQARNLTEVLNISEEEAYIRADGRRTWRILENVYNNAAKYAMEGTRIYADLKVIDNQVIFSLKNISQQQLNISADELTERFIRGDISRSTEGSGLGLSIAKTLTEMQGGKFELYLYGDLFKVTISFPRV</sequence>
<organism evidence="17 18">
    <name type="scientific">Candidatus Dorea gallistercoris</name>
    <dbReference type="NCBI Taxonomy" id="2838542"/>
    <lineage>
        <taxon>Bacteria</taxon>
        <taxon>Bacillati</taxon>
        <taxon>Bacillota</taxon>
        <taxon>Clostridia</taxon>
        <taxon>Lachnospirales</taxon>
        <taxon>Lachnospiraceae</taxon>
        <taxon>Dorea</taxon>
    </lineage>
</organism>
<dbReference type="InterPro" id="IPR003594">
    <property type="entry name" value="HATPase_dom"/>
</dbReference>
<keyword evidence="10" id="KW-0067">ATP-binding</keyword>
<gene>
    <name evidence="17" type="ORF">H9873_02730</name>
</gene>
<evidence type="ECO:0000256" key="11">
    <source>
        <dbReference type="ARBA" id="ARBA00022989"/>
    </source>
</evidence>
<dbReference type="SMART" id="SM00388">
    <property type="entry name" value="HisKA"/>
    <property type="match status" value="1"/>
</dbReference>
<proteinExistence type="predicted"/>
<evidence type="ECO:0000256" key="6">
    <source>
        <dbReference type="ARBA" id="ARBA00022679"/>
    </source>
</evidence>
<dbReference type="Gene3D" id="3.30.565.10">
    <property type="entry name" value="Histidine kinase-like ATPase, C-terminal domain"/>
    <property type="match status" value="1"/>
</dbReference>
<dbReference type="AlphaFoldDB" id="A0A9D1R8Y5"/>
<keyword evidence="11 15" id="KW-1133">Transmembrane helix</keyword>
<dbReference type="InterPro" id="IPR005467">
    <property type="entry name" value="His_kinase_dom"/>
</dbReference>
<dbReference type="CDD" id="cd00082">
    <property type="entry name" value="HisKA"/>
    <property type="match status" value="1"/>
</dbReference>
<dbReference type="InterPro" id="IPR036890">
    <property type="entry name" value="HATPase_C_sf"/>
</dbReference>
<dbReference type="SUPFAM" id="SSF47384">
    <property type="entry name" value="Homodimeric domain of signal transducing histidine kinase"/>
    <property type="match status" value="1"/>
</dbReference>
<dbReference type="SMART" id="SM00387">
    <property type="entry name" value="HATPase_c"/>
    <property type="match status" value="1"/>
</dbReference>
<evidence type="ECO:0000256" key="8">
    <source>
        <dbReference type="ARBA" id="ARBA00022741"/>
    </source>
</evidence>
<feature type="transmembrane region" description="Helical" evidence="15">
    <location>
        <begin position="12"/>
        <end position="34"/>
    </location>
</feature>
<dbReference type="PROSITE" id="PS50109">
    <property type="entry name" value="HIS_KIN"/>
    <property type="match status" value="1"/>
</dbReference>
<dbReference type="InterPro" id="IPR003661">
    <property type="entry name" value="HisK_dim/P_dom"/>
</dbReference>
<comment type="caution">
    <text evidence="17">The sequence shown here is derived from an EMBL/GenBank/DDBJ whole genome shotgun (WGS) entry which is preliminary data.</text>
</comment>
<evidence type="ECO:0000313" key="17">
    <source>
        <dbReference type="EMBL" id="HIW83222.1"/>
    </source>
</evidence>
<dbReference type="SUPFAM" id="SSF55874">
    <property type="entry name" value="ATPase domain of HSP90 chaperone/DNA topoisomerase II/histidine kinase"/>
    <property type="match status" value="1"/>
</dbReference>
<dbReference type="Pfam" id="PF02518">
    <property type="entry name" value="HATPase_c"/>
    <property type="match status" value="1"/>
</dbReference>
<dbReference type="GO" id="GO:0005524">
    <property type="term" value="F:ATP binding"/>
    <property type="evidence" value="ECO:0007669"/>
    <property type="project" value="UniProtKB-KW"/>
</dbReference>
<evidence type="ECO:0000256" key="12">
    <source>
        <dbReference type="ARBA" id="ARBA00023012"/>
    </source>
</evidence>
<evidence type="ECO:0000256" key="4">
    <source>
        <dbReference type="ARBA" id="ARBA00022475"/>
    </source>
</evidence>
<dbReference type="GO" id="GO:0000155">
    <property type="term" value="F:phosphorelay sensor kinase activity"/>
    <property type="evidence" value="ECO:0007669"/>
    <property type="project" value="InterPro"/>
</dbReference>
<evidence type="ECO:0000313" key="18">
    <source>
        <dbReference type="Proteomes" id="UP000824263"/>
    </source>
</evidence>
<keyword evidence="6" id="KW-0808">Transferase</keyword>
<feature type="transmembrane region" description="Helical" evidence="15">
    <location>
        <begin position="541"/>
        <end position="560"/>
    </location>
</feature>
<keyword evidence="13 15" id="KW-0472">Membrane</keyword>
<accession>A0A9D1R8Y5</accession>
<reference evidence="17" key="2">
    <citation type="submission" date="2021-04" db="EMBL/GenBank/DDBJ databases">
        <authorList>
            <person name="Gilroy R."/>
        </authorList>
    </citation>
    <scope>NUCLEOTIDE SEQUENCE</scope>
    <source>
        <strain evidence="17">ChiSxjej1B13-11762</strain>
    </source>
</reference>
<evidence type="ECO:0000256" key="10">
    <source>
        <dbReference type="ARBA" id="ARBA00022840"/>
    </source>
</evidence>
<dbReference type="InterPro" id="IPR036097">
    <property type="entry name" value="HisK_dim/P_sf"/>
</dbReference>
<evidence type="ECO:0000256" key="13">
    <source>
        <dbReference type="ARBA" id="ARBA00023136"/>
    </source>
</evidence>
<evidence type="ECO:0000256" key="7">
    <source>
        <dbReference type="ARBA" id="ARBA00022692"/>
    </source>
</evidence>
<comment type="subcellular location">
    <subcellularLocation>
        <location evidence="2">Cell membrane</location>
        <topology evidence="2">Multi-pass membrane protein</topology>
    </subcellularLocation>
</comment>
<dbReference type="EC" id="2.7.13.3" evidence="3"/>
<dbReference type="PANTHER" id="PTHR45528">
    <property type="entry name" value="SENSOR HISTIDINE KINASE CPXA"/>
    <property type="match status" value="1"/>
</dbReference>
<evidence type="ECO:0000256" key="2">
    <source>
        <dbReference type="ARBA" id="ARBA00004651"/>
    </source>
</evidence>
<keyword evidence="4" id="KW-1003">Cell membrane</keyword>
<evidence type="ECO:0000256" key="1">
    <source>
        <dbReference type="ARBA" id="ARBA00000085"/>
    </source>
</evidence>
<evidence type="ECO:0000256" key="9">
    <source>
        <dbReference type="ARBA" id="ARBA00022777"/>
    </source>
</evidence>
<feature type="domain" description="Histidine kinase" evidence="16">
    <location>
        <begin position="652"/>
        <end position="865"/>
    </location>
</feature>
<dbReference type="EMBL" id="DXGF01000050">
    <property type="protein sequence ID" value="HIW83222.1"/>
    <property type="molecule type" value="Genomic_DNA"/>
</dbReference>
<feature type="coiled-coil region" evidence="14">
    <location>
        <begin position="681"/>
        <end position="708"/>
    </location>
</feature>
<protein>
    <recommendedName>
        <fullName evidence="3">histidine kinase</fullName>
        <ecNumber evidence="3">2.7.13.3</ecNumber>
    </recommendedName>
</protein>
<keyword evidence="8" id="KW-0547">Nucleotide-binding</keyword>
<feature type="transmembrane region" description="Helical" evidence="15">
    <location>
        <begin position="444"/>
        <end position="468"/>
    </location>
</feature>
<dbReference type="InterPro" id="IPR050398">
    <property type="entry name" value="HssS/ArlS-like"/>
</dbReference>
<keyword evidence="9 17" id="KW-0418">Kinase</keyword>